<gene>
    <name evidence="7" type="ORF">O0I10_006098</name>
</gene>
<dbReference type="SUPFAM" id="SSF50729">
    <property type="entry name" value="PH domain-like"/>
    <property type="match status" value="1"/>
</dbReference>
<dbReference type="PANTHER" id="PTHR12844">
    <property type="entry name" value="CONNECTOR ENCHANCER OF KINASE SUPPRESSOR OF RAS"/>
    <property type="match status" value="1"/>
</dbReference>
<organism evidence="7 8">
    <name type="scientific">Lichtheimia ornata</name>
    <dbReference type="NCBI Taxonomy" id="688661"/>
    <lineage>
        <taxon>Eukaryota</taxon>
        <taxon>Fungi</taxon>
        <taxon>Fungi incertae sedis</taxon>
        <taxon>Mucoromycota</taxon>
        <taxon>Mucoromycotina</taxon>
        <taxon>Mucoromycetes</taxon>
        <taxon>Mucorales</taxon>
        <taxon>Lichtheimiaceae</taxon>
        <taxon>Lichtheimia</taxon>
    </lineage>
</organism>
<feature type="region of interest" description="Disordered" evidence="3">
    <location>
        <begin position="106"/>
        <end position="131"/>
    </location>
</feature>
<dbReference type="SUPFAM" id="SSF47769">
    <property type="entry name" value="SAM/Pointed domain"/>
    <property type="match status" value="1"/>
</dbReference>
<dbReference type="SMART" id="SM00233">
    <property type="entry name" value="PH"/>
    <property type="match status" value="1"/>
</dbReference>
<dbReference type="PROSITE" id="PS50003">
    <property type="entry name" value="PH_DOMAIN"/>
    <property type="match status" value="1"/>
</dbReference>
<evidence type="ECO:0000313" key="7">
    <source>
        <dbReference type="EMBL" id="KAJ8658091.1"/>
    </source>
</evidence>
<dbReference type="InterPro" id="IPR036028">
    <property type="entry name" value="SH3-like_dom_sf"/>
</dbReference>
<dbReference type="Gene3D" id="2.30.29.30">
    <property type="entry name" value="Pleckstrin-homology domain (PH domain)/Phosphotyrosine-binding domain (PTB)"/>
    <property type="match status" value="1"/>
</dbReference>
<keyword evidence="1 2" id="KW-0728">SH3 domain</keyword>
<feature type="domain" description="PH" evidence="5">
    <location>
        <begin position="384"/>
        <end position="480"/>
    </location>
</feature>
<dbReference type="Proteomes" id="UP001234581">
    <property type="component" value="Unassembled WGS sequence"/>
</dbReference>
<dbReference type="CDD" id="cd09535">
    <property type="entry name" value="SAM_BOI-like_fungal"/>
    <property type="match status" value="1"/>
</dbReference>
<feature type="compositionally biased region" description="Basic and acidic residues" evidence="3">
    <location>
        <begin position="562"/>
        <end position="572"/>
    </location>
</feature>
<feature type="compositionally biased region" description="Polar residues" evidence="3">
    <location>
        <begin position="542"/>
        <end position="556"/>
    </location>
</feature>
<dbReference type="Pfam" id="PF00018">
    <property type="entry name" value="SH3_1"/>
    <property type="match status" value="1"/>
</dbReference>
<feature type="region of interest" description="Disordered" evidence="3">
    <location>
        <begin position="268"/>
        <end position="296"/>
    </location>
</feature>
<evidence type="ECO:0000259" key="5">
    <source>
        <dbReference type="PROSITE" id="PS50003"/>
    </source>
</evidence>
<feature type="region of interest" description="Disordered" evidence="3">
    <location>
        <begin position="500"/>
        <end position="606"/>
    </location>
</feature>
<dbReference type="CDD" id="cd00174">
    <property type="entry name" value="SH3"/>
    <property type="match status" value="1"/>
</dbReference>
<keyword evidence="8" id="KW-1185">Reference proteome</keyword>
<evidence type="ECO:0000259" key="6">
    <source>
        <dbReference type="PROSITE" id="PS50105"/>
    </source>
</evidence>
<dbReference type="InterPro" id="IPR036872">
    <property type="entry name" value="CH_dom_sf"/>
</dbReference>
<feature type="region of interest" description="Disordered" evidence="3">
    <location>
        <begin position="218"/>
        <end position="253"/>
    </location>
</feature>
<feature type="compositionally biased region" description="Low complexity" evidence="3">
    <location>
        <begin position="286"/>
        <end position="296"/>
    </location>
</feature>
<feature type="compositionally biased region" description="Low complexity" evidence="3">
    <location>
        <begin position="110"/>
        <end position="126"/>
    </location>
</feature>
<dbReference type="FunFam" id="2.30.29.30:FF:000286">
    <property type="entry name" value="PH-protein kinase domain containing protein"/>
    <property type="match status" value="1"/>
</dbReference>
<dbReference type="InterPro" id="IPR051566">
    <property type="entry name" value="CNKSR"/>
</dbReference>
<dbReference type="InterPro" id="IPR001849">
    <property type="entry name" value="PH_domain"/>
</dbReference>
<evidence type="ECO:0000256" key="1">
    <source>
        <dbReference type="ARBA" id="ARBA00022443"/>
    </source>
</evidence>
<dbReference type="Gene3D" id="1.10.418.10">
    <property type="entry name" value="Calponin-like domain"/>
    <property type="match status" value="1"/>
</dbReference>
<sequence length="754" mass="84144">MAQLETVYVTHNFDAENDDEIALKAGEPVIVIEKDEEFKDGWWKGRNARGEIGLFPMNYTSTVAPTSLEKTIGSIEDVLSSMQLSNPTDESLGFISSDVTSASFDKSRRSSASGASSSNNNNNNRSPITRTNMYRNLDSSLSSSLLKDTAPEDWSTDQVALWIDMMGFKDVAETFKMQEITGDVLLELTPESLKELDIGTFGKRHKIHNAIQALRQETLRDDSSVSQRHRRRQSLRESSATPSITGSGSPKYHAADQHVSAFNRTPSVSAPILPHQQRSTPPPRVASPVPLSPSDVPVQYTIKSSVGNAMSIPTSLDTNDTRNGDLTHGTTRSNGRSSFLRGSFLGSAAQKPGSIFSLVNRNSVDVRRNTVLGSKSGSNNEQGKPDMEGWLHKQGDKYRTWNKRWFVLQGMNLYYFKSPKDLRVKGIINLDGYRVLTDETIHSGKYCFKLQHDRERTFYFYTDSEKVMKSWLRGLIKVTISRNYNTPVLSSNTIPTVSLDAARRLKPRPPSMVMQSKDDFDYMSRSDNRPFSLTNYEGGGSLSHQPSLRASRSESMAPSLREQARSPWRDPVSRQPSLSRSASIGSSSGGRFHSQRSNTQPPSHTVYAVPEEDEDTIDPICDFTRKNGTLWSSTEDDDGIDYVKWVNQHLERPIQRIAQLQTGDLLVELLERISGKSVRRPPPSGSASMQTLDTIVAAFRFMGREGIRIDGSFTIKDVYGGNESKIQIMLDSIRDWAAAEDHRITDDAATHLSF</sequence>
<feature type="domain" description="SH3" evidence="4">
    <location>
        <begin position="2"/>
        <end position="65"/>
    </location>
</feature>
<dbReference type="InterPro" id="IPR001660">
    <property type="entry name" value="SAM"/>
</dbReference>
<reference evidence="7 8" key="1">
    <citation type="submission" date="2023-03" db="EMBL/GenBank/DDBJ databases">
        <title>Genome sequence of Lichtheimia ornata CBS 291.66.</title>
        <authorList>
            <person name="Mohabir J.T."/>
            <person name="Shea T.P."/>
            <person name="Kurbessoian T."/>
            <person name="Berby B."/>
            <person name="Fontaine J."/>
            <person name="Livny J."/>
            <person name="Gnirke A."/>
            <person name="Stajich J.E."/>
            <person name="Cuomo C.A."/>
        </authorList>
    </citation>
    <scope>NUCLEOTIDE SEQUENCE [LARGE SCALE GENOMIC DNA]</scope>
    <source>
        <strain evidence="7">CBS 291.66</strain>
    </source>
</reference>
<dbReference type="InterPro" id="IPR011993">
    <property type="entry name" value="PH-like_dom_sf"/>
</dbReference>
<dbReference type="GeneID" id="83213509"/>
<dbReference type="Gene3D" id="2.30.30.40">
    <property type="entry name" value="SH3 Domains"/>
    <property type="match status" value="1"/>
</dbReference>
<proteinExistence type="predicted"/>
<dbReference type="PROSITE" id="PS50002">
    <property type="entry name" value="SH3"/>
    <property type="match status" value="1"/>
</dbReference>
<name>A0AAD7V5P8_9FUNG</name>
<feature type="compositionally biased region" description="Basic and acidic residues" evidence="3">
    <location>
        <begin position="516"/>
        <end position="528"/>
    </location>
</feature>
<dbReference type="SUPFAM" id="SSF47576">
    <property type="entry name" value="Calponin-homology domain, CH-domain"/>
    <property type="match status" value="1"/>
</dbReference>
<dbReference type="PROSITE" id="PS50105">
    <property type="entry name" value="SAM_DOMAIN"/>
    <property type="match status" value="1"/>
</dbReference>
<evidence type="ECO:0000256" key="3">
    <source>
        <dbReference type="SAM" id="MobiDB-lite"/>
    </source>
</evidence>
<dbReference type="Pfam" id="PF07647">
    <property type="entry name" value="SAM_2"/>
    <property type="match status" value="1"/>
</dbReference>
<comment type="caution">
    <text evidence="7">The sequence shown here is derived from an EMBL/GenBank/DDBJ whole genome shotgun (WGS) entry which is preliminary data.</text>
</comment>
<dbReference type="Gene3D" id="1.10.150.50">
    <property type="entry name" value="Transcription Factor, Ets-1"/>
    <property type="match status" value="1"/>
</dbReference>
<evidence type="ECO:0000313" key="8">
    <source>
        <dbReference type="Proteomes" id="UP001234581"/>
    </source>
</evidence>
<evidence type="ECO:0000259" key="4">
    <source>
        <dbReference type="PROSITE" id="PS50002"/>
    </source>
</evidence>
<dbReference type="CDD" id="cd00014">
    <property type="entry name" value="CH_SF"/>
    <property type="match status" value="1"/>
</dbReference>
<dbReference type="InterPro" id="IPR013761">
    <property type="entry name" value="SAM/pointed_sf"/>
</dbReference>
<dbReference type="SMART" id="SM00326">
    <property type="entry name" value="SH3"/>
    <property type="match status" value="1"/>
</dbReference>
<feature type="compositionally biased region" description="Low complexity" evidence="3">
    <location>
        <begin position="577"/>
        <end position="590"/>
    </location>
</feature>
<dbReference type="PANTHER" id="PTHR12844:SF42">
    <property type="entry name" value="CONNECTOR ENHANCER OF KSR PROTEIN CNK"/>
    <property type="match status" value="1"/>
</dbReference>
<feature type="region of interest" description="Disordered" evidence="3">
    <location>
        <begin position="371"/>
        <end position="390"/>
    </location>
</feature>
<feature type="compositionally biased region" description="Polar residues" evidence="3">
    <location>
        <begin position="371"/>
        <end position="382"/>
    </location>
</feature>
<feature type="domain" description="SAM" evidence="6">
    <location>
        <begin position="154"/>
        <end position="217"/>
    </location>
</feature>
<dbReference type="AlphaFoldDB" id="A0AAD7V5P8"/>
<dbReference type="RefSeq" id="XP_058343004.1">
    <property type="nucleotide sequence ID" value="XM_058486130.1"/>
</dbReference>
<dbReference type="SUPFAM" id="SSF50044">
    <property type="entry name" value="SH3-domain"/>
    <property type="match status" value="1"/>
</dbReference>
<dbReference type="SMART" id="SM00454">
    <property type="entry name" value="SAM"/>
    <property type="match status" value="1"/>
</dbReference>
<dbReference type="EMBL" id="JARTCD010000026">
    <property type="protein sequence ID" value="KAJ8658091.1"/>
    <property type="molecule type" value="Genomic_DNA"/>
</dbReference>
<dbReference type="Pfam" id="PF00169">
    <property type="entry name" value="PH"/>
    <property type="match status" value="1"/>
</dbReference>
<dbReference type="InterPro" id="IPR001452">
    <property type="entry name" value="SH3_domain"/>
</dbReference>
<accession>A0AAD7V5P8</accession>
<feature type="region of interest" description="Disordered" evidence="3">
    <location>
        <begin position="311"/>
        <end position="334"/>
    </location>
</feature>
<protein>
    <submittedName>
        <fullName evidence="7">Uncharacterized protein</fullName>
    </submittedName>
</protein>
<evidence type="ECO:0000256" key="2">
    <source>
        <dbReference type="PROSITE-ProRule" id="PRU00192"/>
    </source>
</evidence>